<keyword evidence="4" id="KW-1185">Reference proteome</keyword>
<feature type="transmembrane region" description="Helical" evidence="1">
    <location>
        <begin position="235"/>
        <end position="255"/>
    </location>
</feature>
<keyword evidence="1" id="KW-0472">Membrane</keyword>
<keyword evidence="1" id="KW-0812">Transmembrane</keyword>
<feature type="transmembrane region" description="Helical" evidence="1">
    <location>
        <begin position="393"/>
        <end position="415"/>
    </location>
</feature>
<sequence>MEKSAYGISHHLKFIIPSLIGVFLFMTPVSTGDGMTIPIAVFAGWVQSALAGQLSAIMMIIIVLTAIMTVIAKIKGSNAFQKTPFFHELFYKSTFWTITRVAAAVFAVMVFFQLGPEAIHGADTGQTLLGDLLHVLFAVFLFAGLFLPLLMNFGLLELFGTLMTKIMRPLFKLPGRSSIDSLASWIGDGTIGVLLTSKQYEDGYYTKREAAVIGTTFSVVSITFTLVVVSEVGLGHMFAPFYLTVIVAGFIAALIMPRIPPLSRKADTYVSDSADGTNEAIPDGYNVFTFGYKKALDRAGKETSVYKFFKEGGQNILDMWMGVAPIVMAFGLVALVIAEYTPVFGWLGLPFIPLLEVMQVPFAEEASETILIGFADMFLPAVIGASIEAEITRFIIAALSVTQLIYMSEVGGLLLGSKVPVSLKDLFVIFLLRTIITLPIITLFAHMIF</sequence>
<feature type="transmembrane region" description="Helical" evidence="1">
    <location>
        <begin position="427"/>
        <end position="448"/>
    </location>
</feature>
<dbReference type="Pfam" id="PF07670">
    <property type="entry name" value="Gate"/>
    <property type="match status" value="1"/>
</dbReference>
<organism evidence="3 4">
    <name type="scientific">Lentibacillus salicampi</name>
    <dbReference type="NCBI Taxonomy" id="175306"/>
    <lineage>
        <taxon>Bacteria</taxon>
        <taxon>Bacillati</taxon>
        <taxon>Bacillota</taxon>
        <taxon>Bacilli</taxon>
        <taxon>Bacillales</taxon>
        <taxon>Bacillaceae</taxon>
        <taxon>Lentibacillus</taxon>
    </lineage>
</organism>
<evidence type="ECO:0000259" key="2">
    <source>
        <dbReference type="Pfam" id="PF07670"/>
    </source>
</evidence>
<keyword evidence="1" id="KW-1133">Transmembrane helix</keyword>
<evidence type="ECO:0000256" key="1">
    <source>
        <dbReference type="SAM" id="Phobius"/>
    </source>
</evidence>
<feature type="transmembrane region" description="Helical" evidence="1">
    <location>
        <begin position="93"/>
        <end position="112"/>
    </location>
</feature>
<dbReference type="Proteomes" id="UP000298484">
    <property type="component" value="Unassembled WGS sequence"/>
</dbReference>
<evidence type="ECO:0000313" key="4">
    <source>
        <dbReference type="Proteomes" id="UP000298484"/>
    </source>
</evidence>
<feature type="transmembrane region" description="Helical" evidence="1">
    <location>
        <begin position="50"/>
        <end position="72"/>
    </location>
</feature>
<comment type="caution">
    <text evidence="3">The sequence shown here is derived from an EMBL/GenBank/DDBJ whole genome shotgun (WGS) entry which is preliminary data.</text>
</comment>
<dbReference type="EMBL" id="SRHY01000006">
    <property type="protein sequence ID" value="TFJ93413.1"/>
    <property type="molecule type" value="Genomic_DNA"/>
</dbReference>
<name>A0A4Y9AC77_9BACI</name>
<dbReference type="OrthoDB" id="1633380at2"/>
<dbReference type="AlphaFoldDB" id="A0A4Y9AC77"/>
<feature type="transmembrane region" description="Helical" evidence="1">
    <location>
        <begin position="12"/>
        <end position="30"/>
    </location>
</feature>
<accession>A0A4Y9AC77</accession>
<dbReference type="InterPro" id="IPR011642">
    <property type="entry name" value="Gate_dom"/>
</dbReference>
<evidence type="ECO:0000313" key="3">
    <source>
        <dbReference type="EMBL" id="TFJ93413.1"/>
    </source>
</evidence>
<dbReference type="RefSeq" id="WP_135109495.1">
    <property type="nucleotide sequence ID" value="NZ_SRHY01000006.1"/>
</dbReference>
<gene>
    <name evidence="3" type="ORF">E4U82_07030</name>
</gene>
<proteinExistence type="predicted"/>
<feature type="transmembrane region" description="Helical" evidence="1">
    <location>
        <begin position="210"/>
        <end position="229"/>
    </location>
</feature>
<feature type="transmembrane region" description="Helical" evidence="1">
    <location>
        <begin position="369"/>
        <end position="387"/>
    </location>
</feature>
<feature type="transmembrane region" description="Helical" evidence="1">
    <location>
        <begin position="316"/>
        <end position="337"/>
    </location>
</feature>
<feature type="domain" description="Nucleoside transporter/FeoB GTPase Gate" evidence="2">
    <location>
        <begin position="135"/>
        <end position="233"/>
    </location>
</feature>
<protein>
    <submittedName>
        <fullName evidence="3">YjiH family protein</fullName>
    </submittedName>
</protein>
<feature type="transmembrane region" description="Helical" evidence="1">
    <location>
        <begin position="132"/>
        <end position="159"/>
    </location>
</feature>
<reference evidence="3 4" key="1">
    <citation type="submission" date="2019-03" db="EMBL/GenBank/DDBJ databases">
        <title>Genome sequence of Lentibacillus salicampi ATCC BAA-719.</title>
        <authorList>
            <person name="Maclea K.S."/>
            <person name="Simoes Junior M."/>
        </authorList>
    </citation>
    <scope>NUCLEOTIDE SEQUENCE [LARGE SCALE GENOMIC DNA]</scope>
    <source>
        <strain evidence="3 4">ATCC BAA-719</strain>
    </source>
</reference>